<dbReference type="Proteomes" id="UP000435649">
    <property type="component" value="Unassembled WGS sequence"/>
</dbReference>
<evidence type="ECO:0000313" key="3">
    <source>
        <dbReference type="Proteomes" id="UP000435649"/>
    </source>
</evidence>
<proteinExistence type="predicted"/>
<keyword evidence="1" id="KW-0472">Membrane</keyword>
<dbReference type="EMBL" id="VUNS01000003">
    <property type="protein sequence ID" value="MST96238.1"/>
    <property type="molecule type" value="Genomic_DNA"/>
</dbReference>
<feature type="transmembrane region" description="Helical" evidence="1">
    <location>
        <begin position="114"/>
        <end position="137"/>
    </location>
</feature>
<keyword evidence="1" id="KW-1133">Transmembrane helix</keyword>
<comment type="caution">
    <text evidence="2">The sequence shown here is derived from an EMBL/GenBank/DDBJ whole genome shotgun (WGS) entry which is preliminary data.</text>
</comment>
<reference evidence="2 3" key="1">
    <citation type="submission" date="2019-08" db="EMBL/GenBank/DDBJ databases">
        <title>In-depth cultivation of the pig gut microbiome towards novel bacterial diversity and tailored functional studies.</title>
        <authorList>
            <person name="Wylensek D."/>
            <person name="Hitch T.C.A."/>
            <person name="Clavel T."/>
        </authorList>
    </citation>
    <scope>NUCLEOTIDE SEQUENCE [LARGE SCALE GENOMIC DNA]</scope>
    <source>
        <strain evidence="2 3">BBE-744-WT-12</strain>
    </source>
</reference>
<feature type="transmembrane region" description="Helical" evidence="1">
    <location>
        <begin position="7"/>
        <end position="29"/>
    </location>
</feature>
<accession>A0A844G0X5</accession>
<name>A0A844G0X5_9BACT</name>
<dbReference type="AlphaFoldDB" id="A0A844G0X5"/>
<gene>
    <name evidence="2" type="ORF">FYJ85_04150</name>
</gene>
<organism evidence="2 3">
    <name type="scientific">Victivallis lenta</name>
    <dbReference type="NCBI Taxonomy" id="2606640"/>
    <lineage>
        <taxon>Bacteria</taxon>
        <taxon>Pseudomonadati</taxon>
        <taxon>Lentisphaerota</taxon>
        <taxon>Lentisphaeria</taxon>
        <taxon>Victivallales</taxon>
        <taxon>Victivallaceae</taxon>
        <taxon>Victivallis</taxon>
    </lineage>
</organism>
<evidence type="ECO:0000256" key="1">
    <source>
        <dbReference type="SAM" id="Phobius"/>
    </source>
</evidence>
<sequence length="179" mass="19458">MKKTGSRILLVILLILAVAGFLYLMNYLFDHTEVVPGIFSGAAREQVFGRVEAGSEATIAAQDRAFARIAMFIFSTIVAMQFVAFAVAVAVVAGIRRSGDAVKLRLKQLENADIFFDVPLYIGLFGTISGFLVMVFSTQSSLVIAYSSTLIGIILSLILRLGLLYPLRRKLLCSGGDEK</sequence>
<dbReference type="RefSeq" id="WP_106053958.1">
    <property type="nucleotide sequence ID" value="NZ_CALXOB010000006.1"/>
</dbReference>
<keyword evidence="3" id="KW-1185">Reference proteome</keyword>
<keyword evidence="1" id="KW-0812">Transmembrane</keyword>
<evidence type="ECO:0000313" key="2">
    <source>
        <dbReference type="EMBL" id="MST96238.1"/>
    </source>
</evidence>
<feature type="transmembrane region" description="Helical" evidence="1">
    <location>
        <begin position="69"/>
        <end position="93"/>
    </location>
</feature>
<feature type="transmembrane region" description="Helical" evidence="1">
    <location>
        <begin position="143"/>
        <end position="163"/>
    </location>
</feature>
<protein>
    <submittedName>
        <fullName evidence="2">Uncharacterized protein</fullName>
    </submittedName>
</protein>